<evidence type="ECO:0000313" key="1">
    <source>
        <dbReference type="EMBL" id="MFG3818731.1"/>
    </source>
</evidence>
<sequence length="90" mass="10359">MPIDFQRALVMRFWQLARCRPVAGYAMYLDVLEGRSVLAIDCRAQSAAHKLWEQRAQLNQAACQLGIERLVLRVRGEIWRSPWQATATDS</sequence>
<proteinExistence type="predicted"/>
<accession>A0ABW7CFT8</accession>
<evidence type="ECO:0008006" key="3">
    <source>
        <dbReference type="Google" id="ProtNLM"/>
    </source>
</evidence>
<protein>
    <recommendedName>
        <fullName evidence="3">DUF721 domain-containing protein</fullName>
    </recommendedName>
</protein>
<organism evidence="1 2">
    <name type="scientific">Limnothrix redekei LRLZ20PSL1</name>
    <dbReference type="NCBI Taxonomy" id="3112953"/>
    <lineage>
        <taxon>Bacteria</taxon>
        <taxon>Bacillati</taxon>
        <taxon>Cyanobacteriota</taxon>
        <taxon>Cyanophyceae</taxon>
        <taxon>Pseudanabaenales</taxon>
        <taxon>Pseudanabaenaceae</taxon>
        <taxon>Limnothrix</taxon>
    </lineage>
</organism>
<dbReference type="RefSeq" id="WP_143472931.1">
    <property type="nucleotide sequence ID" value="NZ_JAZAQF010000081.1"/>
</dbReference>
<comment type="caution">
    <text evidence="1">The sequence shown here is derived from an EMBL/GenBank/DDBJ whole genome shotgun (WGS) entry which is preliminary data.</text>
</comment>
<keyword evidence="2" id="KW-1185">Reference proteome</keyword>
<evidence type="ECO:0000313" key="2">
    <source>
        <dbReference type="Proteomes" id="UP001604335"/>
    </source>
</evidence>
<gene>
    <name evidence="1" type="ORF">VPK24_13870</name>
</gene>
<dbReference type="EMBL" id="JAZAQF010000081">
    <property type="protein sequence ID" value="MFG3818731.1"/>
    <property type="molecule type" value="Genomic_DNA"/>
</dbReference>
<dbReference type="Proteomes" id="UP001604335">
    <property type="component" value="Unassembled WGS sequence"/>
</dbReference>
<reference evidence="2" key="1">
    <citation type="journal article" date="2024" name="Algal Res.">
        <title>Biochemical, toxicological and genomic investigation of a high-biomass producing Limnothrix strain isolated from Italian shallow drinking water reservoir.</title>
        <authorList>
            <person name="Simonazzi M."/>
            <person name="Shishido T.K."/>
            <person name="Delbaje E."/>
            <person name="Wahlsten M."/>
            <person name="Fewer D.P."/>
            <person name="Sivonen K."/>
            <person name="Pezzolesi L."/>
            <person name="Pistocchi R."/>
        </authorList>
    </citation>
    <scope>NUCLEOTIDE SEQUENCE [LARGE SCALE GENOMIC DNA]</scope>
    <source>
        <strain evidence="2">LRLZ20PSL1</strain>
    </source>
</reference>
<name>A0ABW7CFT8_9CYAN</name>